<keyword evidence="2" id="KW-1185">Reference proteome</keyword>
<reference evidence="1 2" key="1">
    <citation type="submission" date="2021-12" db="EMBL/GenBank/DDBJ databases">
        <title>Discovery of the Pendulisporaceae a myxobacterial family with distinct sporulation behavior and unique specialized metabolism.</title>
        <authorList>
            <person name="Garcia R."/>
            <person name="Popoff A."/>
            <person name="Bader C.D."/>
            <person name="Loehr J."/>
            <person name="Walesch S."/>
            <person name="Walt C."/>
            <person name="Boldt J."/>
            <person name="Bunk B."/>
            <person name="Haeckl F.J.F.P.J."/>
            <person name="Gunesch A.P."/>
            <person name="Birkelbach J."/>
            <person name="Nuebel U."/>
            <person name="Pietschmann T."/>
            <person name="Bach T."/>
            <person name="Mueller R."/>
        </authorList>
    </citation>
    <scope>NUCLEOTIDE SEQUENCE [LARGE SCALE GENOMIC DNA]</scope>
    <source>
        <strain evidence="1 2">MSr11954</strain>
    </source>
</reference>
<accession>A0ABZ2LZ81</accession>
<organism evidence="1 2">
    <name type="scientific">Pendulispora albinea</name>
    <dbReference type="NCBI Taxonomy" id="2741071"/>
    <lineage>
        <taxon>Bacteria</taxon>
        <taxon>Pseudomonadati</taxon>
        <taxon>Myxococcota</taxon>
        <taxon>Myxococcia</taxon>
        <taxon>Myxococcales</taxon>
        <taxon>Sorangiineae</taxon>
        <taxon>Pendulisporaceae</taxon>
        <taxon>Pendulispora</taxon>
    </lineage>
</organism>
<sequence>MRARLLAVSVAMVVLVGIAIGYTLRIRKARASAASAPPVAPEQPISLSAAAPRQLLFRNMSAGPGFGRIAALSLDDPQATRRVADVACDRFASAAGVGLCLALRPAVLPPMTDLLVLDENLNVVRRLELPGTPSRAKLSRDGKMAFWTIFVSGDSYAENGFSTRAGVLDLTTGELTKTIEELPVFFDGKRYFANDVNYWGITFDANDTRFYATLSSRGKTHLVQADYRTYRGRALEENVECPSLSPDGKRIAFKRRVSPDVPVWRLSVMDLGTRLVVPLAETRNVDDQAFWLDDLTVMYALSASPGHSDIWSVPADGSGAPRLRVADASSPALGGQGP</sequence>
<dbReference type="EMBL" id="CP089984">
    <property type="protein sequence ID" value="WXB16022.1"/>
    <property type="molecule type" value="Genomic_DNA"/>
</dbReference>
<dbReference type="RefSeq" id="WP_394825652.1">
    <property type="nucleotide sequence ID" value="NZ_CP089984.1"/>
</dbReference>
<dbReference type="InterPro" id="IPR011659">
    <property type="entry name" value="WD40"/>
</dbReference>
<evidence type="ECO:0000313" key="2">
    <source>
        <dbReference type="Proteomes" id="UP001370348"/>
    </source>
</evidence>
<proteinExistence type="predicted"/>
<dbReference type="SUPFAM" id="SSF82171">
    <property type="entry name" value="DPP6 N-terminal domain-like"/>
    <property type="match status" value="1"/>
</dbReference>
<gene>
    <name evidence="1" type="ORF">LZC94_01840</name>
</gene>
<protein>
    <submittedName>
        <fullName evidence="1">Uncharacterized protein</fullName>
    </submittedName>
</protein>
<name>A0ABZ2LZ81_9BACT</name>
<evidence type="ECO:0000313" key="1">
    <source>
        <dbReference type="EMBL" id="WXB16022.1"/>
    </source>
</evidence>
<dbReference type="InterPro" id="IPR011042">
    <property type="entry name" value="6-blade_b-propeller_TolB-like"/>
</dbReference>
<dbReference type="Proteomes" id="UP001370348">
    <property type="component" value="Chromosome"/>
</dbReference>
<dbReference type="Gene3D" id="2.120.10.30">
    <property type="entry name" value="TolB, C-terminal domain"/>
    <property type="match status" value="1"/>
</dbReference>
<dbReference type="Pfam" id="PF07676">
    <property type="entry name" value="PD40"/>
    <property type="match status" value="1"/>
</dbReference>